<dbReference type="UniPathway" id="UPA00124"/>
<dbReference type="GO" id="GO:0019305">
    <property type="term" value="P:dTDP-rhamnose biosynthetic process"/>
    <property type="evidence" value="ECO:0007669"/>
    <property type="project" value="UniProtKB-UniRule"/>
</dbReference>
<dbReference type="EC" id="5.1.3.13" evidence="3 7"/>
<reference evidence="8 11" key="2">
    <citation type="submission" date="2018-07" db="EMBL/GenBank/DDBJ databases">
        <title>Genomic Encyclopedia of Archaeal and Bacterial Type Strains, Phase II (KMG-II): from individual species to whole genera.</title>
        <authorList>
            <person name="Goeker M."/>
        </authorList>
    </citation>
    <scope>NUCLEOTIDE SEQUENCE [LARGE SCALE GENOMIC DNA]</scope>
    <source>
        <strain evidence="8 11">JA575</strain>
    </source>
</reference>
<feature type="active site" description="Proton donor" evidence="5">
    <location>
        <position position="132"/>
    </location>
</feature>
<gene>
    <name evidence="8" type="ORF">BJ125_10552</name>
    <name evidence="9" type="ORF">SAMN05892882_10552</name>
</gene>
<evidence type="ECO:0000256" key="5">
    <source>
        <dbReference type="PIRSR" id="PIRSR600888-1"/>
    </source>
</evidence>
<evidence type="ECO:0000256" key="4">
    <source>
        <dbReference type="ARBA" id="ARBA00019595"/>
    </source>
</evidence>
<comment type="subunit">
    <text evidence="7">Homodimer.</text>
</comment>
<dbReference type="Gene3D" id="2.60.120.10">
    <property type="entry name" value="Jelly Rolls"/>
    <property type="match status" value="1"/>
</dbReference>
<dbReference type="Proteomes" id="UP000256343">
    <property type="component" value="Unassembled WGS sequence"/>
</dbReference>
<name>A0A336JJW8_9BRAD</name>
<keyword evidence="11" id="KW-1185">Reference proteome</keyword>
<evidence type="ECO:0000256" key="2">
    <source>
        <dbReference type="ARBA" id="ARBA00001997"/>
    </source>
</evidence>
<dbReference type="AlphaFoldDB" id="A0A336JJW8"/>
<sequence>MRLTPLGLDGAILIEVDRIVDARGHFARVFCADELADAGLDVAIVQSSVSFNAKSGTLRGMHWQTEEHAETKYVRCTRGAVYDAIVDLRPQSPSYLRWVSVELSADNQRTLYIPKGFAHGFQTLCDDTEVFYQMTARFAPDAARGARFDDPAFAIEWPAVPRRIMSDKDLGYPDFQA</sequence>
<dbReference type="EMBL" id="UFQQ01000005">
    <property type="protein sequence ID" value="SSW89998.1"/>
    <property type="molecule type" value="Genomic_DNA"/>
</dbReference>
<evidence type="ECO:0000313" key="9">
    <source>
        <dbReference type="EMBL" id="SSW89998.1"/>
    </source>
</evidence>
<evidence type="ECO:0000256" key="1">
    <source>
        <dbReference type="ARBA" id="ARBA00001298"/>
    </source>
</evidence>
<protein>
    <recommendedName>
        <fullName evidence="4 7">dTDP-4-dehydrorhamnose 3,5-epimerase</fullName>
        <ecNumber evidence="3 7">5.1.3.13</ecNumber>
    </recommendedName>
    <alternativeName>
        <fullName evidence="7">Thymidine diphospho-4-keto-rhamnose 3,5-epimerase</fullName>
    </alternativeName>
</protein>
<evidence type="ECO:0000256" key="6">
    <source>
        <dbReference type="PIRSR" id="PIRSR600888-3"/>
    </source>
</evidence>
<dbReference type="NCBIfam" id="TIGR01221">
    <property type="entry name" value="rmlC"/>
    <property type="match status" value="1"/>
</dbReference>
<proteinExistence type="inferred from homology"/>
<dbReference type="EMBL" id="QRDT01000005">
    <property type="protein sequence ID" value="RED37973.1"/>
    <property type="molecule type" value="Genomic_DNA"/>
</dbReference>
<feature type="site" description="Participates in a stacking interaction with the thymidine ring of dTDP-4-oxo-6-deoxyglucose" evidence="6">
    <location>
        <position position="138"/>
    </location>
</feature>
<dbReference type="InterPro" id="IPR011051">
    <property type="entry name" value="RmlC_Cupin_sf"/>
</dbReference>
<comment type="pathway">
    <text evidence="7">Carbohydrate biosynthesis; dTDP-L-rhamnose biosynthesis.</text>
</comment>
<dbReference type="GO" id="GO:0008830">
    <property type="term" value="F:dTDP-4-dehydrorhamnose 3,5-epimerase activity"/>
    <property type="evidence" value="ECO:0007669"/>
    <property type="project" value="UniProtKB-UniRule"/>
</dbReference>
<dbReference type="PANTHER" id="PTHR21047:SF2">
    <property type="entry name" value="THYMIDINE DIPHOSPHO-4-KETO-RHAMNOSE 3,5-EPIMERASE"/>
    <property type="match status" value="1"/>
</dbReference>
<keyword evidence="7" id="KW-0413">Isomerase</keyword>
<dbReference type="Pfam" id="PF00908">
    <property type="entry name" value="dTDP_sugar_isom"/>
    <property type="match status" value="1"/>
</dbReference>
<evidence type="ECO:0000313" key="8">
    <source>
        <dbReference type="EMBL" id="RED37973.1"/>
    </source>
</evidence>
<dbReference type="InterPro" id="IPR000888">
    <property type="entry name" value="RmlC-like"/>
</dbReference>
<dbReference type="RefSeq" id="WP_114357121.1">
    <property type="nucleotide sequence ID" value="NZ_QRDT01000005.1"/>
</dbReference>
<dbReference type="InterPro" id="IPR014710">
    <property type="entry name" value="RmlC-like_jellyroll"/>
</dbReference>
<dbReference type="SUPFAM" id="SSF51182">
    <property type="entry name" value="RmlC-like cupins"/>
    <property type="match status" value="1"/>
</dbReference>
<reference evidence="9 10" key="1">
    <citation type="submission" date="2017-08" db="EMBL/GenBank/DDBJ databases">
        <authorList>
            <person name="de Groot N.N."/>
        </authorList>
    </citation>
    <scope>NUCLEOTIDE SEQUENCE [LARGE SCALE GENOMIC DNA]</scope>
    <source>
        <strain evidence="9 10">JA575</strain>
    </source>
</reference>
<comment type="catalytic activity">
    <reaction evidence="1 7">
        <text>dTDP-4-dehydro-6-deoxy-alpha-D-glucose = dTDP-4-dehydro-beta-L-rhamnose</text>
        <dbReference type="Rhea" id="RHEA:16969"/>
        <dbReference type="ChEBI" id="CHEBI:57649"/>
        <dbReference type="ChEBI" id="CHEBI:62830"/>
        <dbReference type="EC" id="5.1.3.13"/>
    </reaction>
</comment>
<accession>A0A336JJW8</accession>
<evidence type="ECO:0000256" key="7">
    <source>
        <dbReference type="RuleBase" id="RU364069"/>
    </source>
</evidence>
<evidence type="ECO:0000313" key="10">
    <source>
        <dbReference type="Proteomes" id="UP000252631"/>
    </source>
</evidence>
<dbReference type="OrthoDB" id="9800680at2"/>
<comment type="similarity">
    <text evidence="7">Belongs to the dTDP-4-dehydrorhamnose 3,5-epimerase family.</text>
</comment>
<dbReference type="Proteomes" id="UP000252631">
    <property type="component" value="Unassembled WGS sequence"/>
</dbReference>
<dbReference type="GO" id="GO:0000271">
    <property type="term" value="P:polysaccharide biosynthetic process"/>
    <property type="evidence" value="ECO:0007669"/>
    <property type="project" value="TreeGrafter"/>
</dbReference>
<dbReference type="GO" id="GO:0005829">
    <property type="term" value="C:cytosol"/>
    <property type="evidence" value="ECO:0007669"/>
    <property type="project" value="TreeGrafter"/>
</dbReference>
<organism evidence="9 10">
    <name type="scientific">Rhodopseudomonas pentothenatexigens</name>
    <dbReference type="NCBI Taxonomy" id="999699"/>
    <lineage>
        <taxon>Bacteria</taxon>
        <taxon>Pseudomonadati</taxon>
        <taxon>Pseudomonadota</taxon>
        <taxon>Alphaproteobacteria</taxon>
        <taxon>Hyphomicrobiales</taxon>
        <taxon>Nitrobacteraceae</taxon>
        <taxon>Rhodopseudomonas</taxon>
    </lineage>
</organism>
<dbReference type="PANTHER" id="PTHR21047">
    <property type="entry name" value="DTDP-6-DEOXY-D-GLUCOSE-3,5 EPIMERASE"/>
    <property type="match status" value="1"/>
</dbReference>
<dbReference type="CDD" id="cd00438">
    <property type="entry name" value="cupin_RmlC"/>
    <property type="match status" value="1"/>
</dbReference>
<evidence type="ECO:0000256" key="3">
    <source>
        <dbReference type="ARBA" id="ARBA00012098"/>
    </source>
</evidence>
<feature type="active site" description="Proton acceptor" evidence="5">
    <location>
        <position position="62"/>
    </location>
</feature>
<evidence type="ECO:0000313" key="11">
    <source>
        <dbReference type="Proteomes" id="UP000256343"/>
    </source>
</evidence>
<comment type="function">
    <text evidence="2 7">Catalyzes the epimerization of the C3' and C5'positions of dTDP-6-deoxy-D-xylo-4-hexulose, forming dTDP-6-deoxy-L-lyxo-4-hexulose.</text>
</comment>